<evidence type="ECO:0000256" key="1">
    <source>
        <dbReference type="SAM" id="MobiDB-lite"/>
    </source>
</evidence>
<dbReference type="Proteomes" id="UP001651158">
    <property type="component" value="Unassembled WGS sequence"/>
</dbReference>
<reference evidence="3 4" key="1">
    <citation type="journal article" date="2022" name="Front. Cell. Infect. Microbiol.">
        <title>The Genomes of Two Strains of Taenia crassiceps the Animal Model for the Study of Human Cysticercosis.</title>
        <authorList>
            <person name="Bobes R.J."/>
            <person name="Estrada K."/>
            <person name="Rios-Valencia D.G."/>
            <person name="Calderon-Gallegos A."/>
            <person name="de la Torre P."/>
            <person name="Carrero J.C."/>
            <person name="Sanchez-Flores A."/>
            <person name="Laclette J.P."/>
        </authorList>
    </citation>
    <scope>NUCLEOTIDE SEQUENCE [LARGE SCALE GENOMIC DNA]</scope>
    <source>
        <strain evidence="3">WFUcys</strain>
    </source>
</reference>
<feature type="transmembrane region" description="Helical" evidence="2">
    <location>
        <begin position="419"/>
        <end position="443"/>
    </location>
</feature>
<feature type="transmembrane region" description="Helical" evidence="2">
    <location>
        <begin position="131"/>
        <end position="150"/>
    </location>
</feature>
<evidence type="ECO:0000256" key="2">
    <source>
        <dbReference type="SAM" id="Phobius"/>
    </source>
</evidence>
<keyword evidence="4" id="KW-1185">Reference proteome</keyword>
<feature type="transmembrane region" description="Helical" evidence="2">
    <location>
        <begin position="284"/>
        <end position="300"/>
    </location>
</feature>
<organism evidence="3 4">
    <name type="scientific">Taenia crassiceps</name>
    <dbReference type="NCBI Taxonomy" id="6207"/>
    <lineage>
        <taxon>Eukaryota</taxon>
        <taxon>Metazoa</taxon>
        <taxon>Spiralia</taxon>
        <taxon>Lophotrochozoa</taxon>
        <taxon>Platyhelminthes</taxon>
        <taxon>Cestoda</taxon>
        <taxon>Eucestoda</taxon>
        <taxon>Cyclophyllidea</taxon>
        <taxon>Taeniidae</taxon>
        <taxon>Taenia</taxon>
    </lineage>
</organism>
<feature type="transmembrane region" description="Helical" evidence="2">
    <location>
        <begin position="463"/>
        <end position="483"/>
    </location>
</feature>
<keyword evidence="2" id="KW-1133">Transmembrane helix</keyword>
<name>A0ABR4Q8M1_9CEST</name>
<gene>
    <name evidence="3" type="ORF">TcWFU_009620</name>
</gene>
<evidence type="ECO:0000313" key="4">
    <source>
        <dbReference type="Proteomes" id="UP001651158"/>
    </source>
</evidence>
<dbReference type="PANTHER" id="PTHR22829:SF5">
    <property type="entry name" value="INTEGRAL MEMBRANE PROTEIN GPR155"/>
    <property type="match status" value="1"/>
</dbReference>
<feature type="region of interest" description="Disordered" evidence="1">
    <location>
        <begin position="626"/>
        <end position="653"/>
    </location>
</feature>
<dbReference type="InterPro" id="IPR051832">
    <property type="entry name" value="mTOR-Rac_regulators"/>
</dbReference>
<feature type="transmembrane region" description="Helical" evidence="2">
    <location>
        <begin position="162"/>
        <end position="185"/>
    </location>
</feature>
<dbReference type="PANTHER" id="PTHR22829">
    <property type="entry name" value="DEP DOMAIN PROTEIN"/>
    <property type="match status" value="1"/>
</dbReference>
<comment type="caution">
    <text evidence="3">The sequence shown here is derived from an EMBL/GenBank/DDBJ whole genome shotgun (WGS) entry which is preliminary data.</text>
</comment>
<evidence type="ECO:0000313" key="3">
    <source>
        <dbReference type="EMBL" id="KAL5105950.1"/>
    </source>
</evidence>
<feature type="transmembrane region" description="Helical" evidence="2">
    <location>
        <begin position="217"/>
        <end position="240"/>
    </location>
</feature>
<proteinExistence type="predicted"/>
<accession>A0ABR4Q8M1</accession>
<feature type="transmembrane region" description="Helical" evidence="2">
    <location>
        <begin position="320"/>
        <end position="342"/>
    </location>
</feature>
<feature type="compositionally biased region" description="Basic and acidic residues" evidence="1">
    <location>
        <begin position="628"/>
        <end position="643"/>
    </location>
</feature>
<keyword evidence="2" id="KW-0472">Membrane</keyword>
<feature type="transmembrane region" description="Helical" evidence="2">
    <location>
        <begin position="252"/>
        <end position="272"/>
    </location>
</feature>
<evidence type="ECO:0008006" key="5">
    <source>
        <dbReference type="Google" id="ProtNLM"/>
    </source>
</evidence>
<feature type="transmembrane region" description="Helical" evidence="2">
    <location>
        <begin position="386"/>
        <end position="407"/>
    </location>
</feature>
<feature type="transmembrane region" description="Helical" evidence="2">
    <location>
        <begin position="354"/>
        <end position="374"/>
    </location>
</feature>
<protein>
    <recommendedName>
        <fullName evidence="5">Integral membrane protein GPR155</fullName>
    </recommendedName>
</protein>
<keyword evidence="2" id="KW-0812">Transmembrane</keyword>
<feature type="transmembrane region" description="Helical" evidence="2">
    <location>
        <begin position="40"/>
        <end position="66"/>
    </location>
</feature>
<feature type="transmembrane region" description="Helical" evidence="2">
    <location>
        <begin position="103"/>
        <end position="124"/>
    </location>
</feature>
<feature type="transmembrane region" description="Helical" evidence="2">
    <location>
        <begin position="663"/>
        <end position="685"/>
    </location>
</feature>
<feature type="transmembrane region" description="Helical" evidence="2">
    <location>
        <begin position="78"/>
        <end position="97"/>
    </location>
</feature>
<feature type="transmembrane region" description="Helical" evidence="2">
    <location>
        <begin position="536"/>
        <end position="555"/>
    </location>
</feature>
<dbReference type="EMBL" id="JAKROA010000007">
    <property type="protein sequence ID" value="KAL5105950.1"/>
    <property type="molecule type" value="Genomic_DNA"/>
</dbReference>
<feature type="transmembrane region" description="Helical" evidence="2">
    <location>
        <begin position="495"/>
        <end position="516"/>
    </location>
</feature>
<sequence>MNATPIIADNSTDNIAGTATTDIVFVVANATNLLATSNHVFAGMTSVFLTTYVLIVLGFLVGHFRLLSKAQTRGFGRFVHQYAISAILFITTTSIRLEVIQWPAIWSILISRLLMFFVSTTACLVISQGQFLGLSAIVSLLLTDSNDIAVMYPTFRILHPNMASHCCIVVAFHILLLKPIAFLLLELNTLHERRMVLSHAPTNSSSTRIALRTSSKILCQILLDPQLIAFCLGLICNVAFRNQPSISLTHFSNTFDVAFTSCALFHLGLVCVNAGVGGSSKDKPLLAIILSLKVLVMPILTRKFYNLMPAHIHNASIETFVLLSSLSPASVTLLPLASRYAVAPNLVGNSIRIGTFLLLPCLFVYECVLYLLSADPSIYASFLEKTAVFVSWISFTSGLWTRLVFLAGRKTVLMPHRFVICYLDCTLFTTSVVVFCAFFKSWIFDPTERITLTDYIKFSFYLSAYYCTRMWTAFICIGMLIQQREARLMPRRNRTVFYIFGLLSPILLTVSMKIISHDIRHQDVNPFYRYGTVQQRFTLAVLTICFLGSMVSLVLRSCLIPRNSKFLCSPDSVCSALLHCKFVRSAKNGYAPLANGNAVYEGAAGSVVDRVLPETIPLTIDVEEVETEERSARDTVDQSPTREEESEFTIDPNNKDGQIHRHFAVVGLNLVGMIFGMCGCLWRLMHLQVSTMVIMLEFIDQIFNFGQGFLVFSLYGLDIECISKPLLLICSKFRERVTIWLLALKRPRTRRIEAESGGDEKVRVRIPTRKASSWRIAESFALLHLDVCVSEICKPILLPTRKVKRAFVLADFHEWLLKRNICSNLNEVLSLLLSLELSDYVRGLSVTSVYALDPESCEQSVFEFTLLH</sequence>